<evidence type="ECO:0000313" key="3">
    <source>
        <dbReference type="Proteomes" id="UP000253908"/>
    </source>
</evidence>
<dbReference type="GO" id="GO:0035556">
    <property type="term" value="P:intracellular signal transduction"/>
    <property type="evidence" value="ECO:0007669"/>
    <property type="project" value="InterPro"/>
</dbReference>
<dbReference type="GO" id="GO:0009190">
    <property type="term" value="P:cyclic nucleotide biosynthetic process"/>
    <property type="evidence" value="ECO:0007669"/>
    <property type="project" value="InterPro"/>
</dbReference>
<protein>
    <submittedName>
        <fullName evidence="2">Adenylate cyclase</fullName>
    </submittedName>
</protein>
<dbReference type="KEGG" id="ocn:CUC15_04290"/>
<sequence>MKELVYDYKERKEKVEEILDNTDGVNEVKQFPRDEDFTYTNGYKAWASAIFIDLRDSTSLFTKKDDVEISKVIRGFTSEIIEILRRELDGNELKEIGIRGDCVFAVYSTPVKDDIYEIASRSFYVNTYMKMLNILLEERGLPSIKAGIGLSTSVTLAVKAGRKSSGINNLVWIGKSVATAAKLSDLGNKNGVGPIVMSSLFYNNMIDIQINKNAKKDVKSWYTKANDAKFGDYYHANITKTEFNEWITNGMK</sequence>
<feature type="domain" description="Guanylate cyclase" evidence="1">
    <location>
        <begin position="48"/>
        <end position="184"/>
    </location>
</feature>
<accession>A0A345PE00</accession>
<dbReference type="AlphaFoldDB" id="A0A345PE00"/>
<dbReference type="InterPro" id="IPR029787">
    <property type="entry name" value="Nucleotide_cyclase"/>
</dbReference>
<dbReference type="Proteomes" id="UP000253908">
    <property type="component" value="Chromosome"/>
</dbReference>
<dbReference type="InterPro" id="IPR001054">
    <property type="entry name" value="A/G_cyclase"/>
</dbReference>
<dbReference type="OrthoDB" id="8776790at2"/>
<dbReference type="GO" id="GO:0004016">
    <property type="term" value="F:adenylate cyclase activity"/>
    <property type="evidence" value="ECO:0007669"/>
    <property type="project" value="UniProtKB-ARBA"/>
</dbReference>
<dbReference type="Gene3D" id="3.30.70.1230">
    <property type="entry name" value="Nucleotide cyclase"/>
    <property type="match status" value="1"/>
</dbReference>
<organism evidence="2 3">
    <name type="scientific">Oceanobacillus zhaokaii</name>
    <dbReference type="NCBI Taxonomy" id="2052660"/>
    <lineage>
        <taxon>Bacteria</taxon>
        <taxon>Bacillati</taxon>
        <taxon>Bacillota</taxon>
        <taxon>Bacilli</taxon>
        <taxon>Bacillales</taxon>
        <taxon>Bacillaceae</taxon>
        <taxon>Oceanobacillus</taxon>
    </lineage>
</organism>
<gene>
    <name evidence="2" type="ORF">CUC15_04290</name>
</gene>
<name>A0A345PE00_9BACI</name>
<dbReference type="EMBL" id="CP024848">
    <property type="protein sequence ID" value="AXI08230.1"/>
    <property type="molecule type" value="Genomic_DNA"/>
</dbReference>
<reference evidence="3" key="1">
    <citation type="submission" date="2017-11" db="EMBL/GenBank/DDBJ databases">
        <authorList>
            <person name="Zhu W."/>
        </authorList>
    </citation>
    <scope>NUCLEOTIDE SEQUENCE [LARGE SCALE GENOMIC DNA]</scope>
    <source>
        <strain evidence="3">160</strain>
    </source>
</reference>
<evidence type="ECO:0000313" key="2">
    <source>
        <dbReference type="EMBL" id="AXI08230.1"/>
    </source>
</evidence>
<keyword evidence="3" id="KW-1185">Reference proteome</keyword>
<dbReference type="PROSITE" id="PS50125">
    <property type="entry name" value="GUANYLATE_CYCLASE_2"/>
    <property type="match status" value="1"/>
</dbReference>
<evidence type="ECO:0000259" key="1">
    <source>
        <dbReference type="PROSITE" id="PS50125"/>
    </source>
</evidence>
<dbReference type="SUPFAM" id="SSF55073">
    <property type="entry name" value="Nucleotide cyclase"/>
    <property type="match status" value="1"/>
</dbReference>
<proteinExistence type="predicted"/>
<dbReference type="RefSeq" id="WP_114915523.1">
    <property type="nucleotide sequence ID" value="NZ_CP024848.1"/>
</dbReference>